<evidence type="ECO:0000313" key="2">
    <source>
        <dbReference type="EMBL" id="KAG9242920.1"/>
    </source>
</evidence>
<proteinExistence type="predicted"/>
<sequence>VGDLFVLAPNCTFSDATCRIRTAGPSAVFQAHPVPMDSKYDSTFSKFYITFHGSWDRQPATGLKVVAVPFTKGADGAYKTASPLNTQRAYTHVFWNPDITRYAGNGPSFGSRCFGPAGLLFDLIRRMYMMSDNSTNGEVWVLGKYWVRCWGEEAGLGNMISE</sequence>
<protein>
    <recommendedName>
        <fullName evidence="1">Pyrroloquinoline quinone-dependent pyranose dehydrogenase beta-propeller domain-containing protein</fullName>
    </recommendedName>
</protein>
<accession>A0A9P7Z052</accession>
<evidence type="ECO:0000313" key="3">
    <source>
        <dbReference type="Proteomes" id="UP000887226"/>
    </source>
</evidence>
<name>A0A9P7Z052_9HELO</name>
<feature type="domain" description="Pyrroloquinoline quinone-dependent pyranose dehydrogenase beta-propeller" evidence="1">
    <location>
        <begin position="1"/>
        <end position="144"/>
    </location>
</feature>
<keyword evidence="3" id="KW-1185">Reference proteome</keyword>
<dbReference type="Pfam" id="PF22807">
    <property type="entry name" value="TrAA12"/>
    <property type="match status" value="1"/>
</dbReference>
<evidence type="ECO:0000259" key="1">
    <source>
        <dbReference type="Pfam" id="PF22807"/>
    </source>
</evidence>
<comment type="caution">
    <text evidence="2">The sequence shown here is derived from an EMBL/GenBank/DDBJ whole genome shotgun (WGS) entry which is preliminary data.</text>
</comment>
<feature type="non-terminal residue" evidence="2">
    <location>
        <position position="1"/>
    </location>
</feature>
<organism evidence="2 3">
    <name type="scientific">Calycina marina</name>
    <dbReference type="NCBI Taxonomy" id="1763456"/>
    <lineage>
        <taxon>Eukaryota</taxon>
        <taxon>Fungi</taxon>
        <taxon>Dikarya</taxon>
        <taxon>Ascomycota</taxon>
        <taxon>Pezizomycotina</taxon>
        <taxon>Leotiomycetes</taxon>
        <taxon>Helotiales</taxon>
        <taxon>Pezizellaceae</taxon>
        <taxon>Calycina</taxon>
    </lineage>
</organism>
<dbReference type="EMBL" id="MU254022">
    <property type="protein sequence ID" value="KAG9242920.1"/>
    <property type="molecule type" value="Genomic_DNA"/>
</dbReference>
<reference evidence="2" key="1">
    <citation type="journal article" date="2021" name="IMA Fungus">
        <title>Genomic characterization of three marine fungi, including Emericellopsis atlantica sp. nov. with signatures of a generalist lifestyle and marine biomass degradation.</title>
        <authorList>
            <person name="Hagestad O.C."/>
            <person name="Hou L."/>
            <person name="Andersen J.H."/>
            <person name="Hansen E.H."/>
            <person name="Altermark B."/>
            <person name="Li C."/>
            <person name="Kuhnert E."/>
            <person name="Cox R.J."/>
            <person name="Crous P.W."/>
            <person name="Spatafora J.W."/>
            <person name="Lail K."/>
            <person name="Amirebrahimi M."/>
            <person name="Lipzen A."/>
            <person name="Pangilinan J."/>
            <person name="Andreopoulos W."/>
            <person name="Hayes R.D."/>
            <person name="Ng V."/>
            <person name="Grigoriev I.V."/>
            <person name="Jackson S.A."/>
            <person name="Sutton T.D.S."/>
            <person name="Dobson A.D.W."/>
            <person name="Rama T."/>
        </authorList>
    </citation>
    <scope>NUCLEOTIDE SEQUENCE</scope>
    <source>
        <strain evidence="2">TRa3180A</strain>
    </source>
</reference>
<dbReference type="AlphaFoldDB" id="A0A9P7Z052"/>
<dbReference type="OrthoDB" id="507128at2759"/>
<dbReference type="InterPro" id="IPR054539">
    <property type="entry name" value="Beta-prop_PDH"/>
</dbReference>
<gene>
    <name evidence="2" type="ORF">BJ878DRAFT_424861</name>
</gene>
<dbReference type="Proteomes" id="UP000887226">
    <property type="component" value="Unassembled WGS sequence"/>
</dbReference>